<gene>
    <name evidence="2" type="ORF">HMF7854_01130</name>
</gene>
<protein>
    <submittedName>
        <fullName evidence="2">Uncharacterized protein</fullName>
    </submittedName>
</protein>
<proteinExistence type="predicted"/>
<dbReference type="Proteomes" id="UP000274661">
    <property type="component" value="Unassembled WGS sequence"/>
</dbReference>
<comment type="caution">
    <text evidence="2">The sequence shown here is derived from an EMBL/GenBank/DDBJ whole genome shotgun (WGS) entry which is preliminary data.</text>
</comment>
<organism evidence="2 3">
    <name type="scientific">Sphingomonas ginkgonis</name>
    <dbReference type="NCBI Taxonomy" id="2315330"/>
    <lineage>
        <taxon>Bacteria</taxon>
        <taxon>Pseudomonadati</taxon>
        <taxon>Pseudomonadota</taxon>
        <taxon>Alphaproteobacteria</taxon>
        <taxon>Sphingomonadales</taxon>
        <taxon>Sphingomonadaceae</taxon>
        <taxon>Sphingomonas</taxon>
    </lineage>
</organism>
<dbReference type="EMBL" id="RWJF01000001">
    <property type="protein sequence ID" value="RST29589.1"/>
    <property type="molecule type" value="Genomic_DNA"/>
</dbReference>
<dbReference type="AlphaFoldDB" id="A0A3R9WM07"/>
<accession>A0A3R9WM07</accession>
<evidence type="ECO:0000313" key="2">
    <source>
        <dbReference type="EMBL" id="RST29589.1"/>
    </source>
</evidence>
<evidence type="ECO:0000313" key="3">
    <source>
        <dbReference type="Proteomes" id="UP000274661"/>
    </source>
</evidence>
<keyword evidence="1" id="KW-0732">Signal</keyword>
<keyword evidence="3" id="KW-1185">Reference proteome</keyword>
<feature type="chain" id="PRO_5018660110" evidence="1">
    <location>
        <begin position="21"/>
        <end position="186"/>
    </location>
</feature>
<dbReference type="OrthoDB" id="7907497at2"/>
<dbReference type="RefSeq" id="WP_148104683.1">
    <property type="nucleotide sequence ID" value="NZ_RWJF01000001.1"/>
</dbReference>
<sequence>MRYCLTALAAIAAVPAPAQAPSSLERGFTGALRGCEEWVLNPASWADGTGPFVKAVGLGDQMGLVDKVEEANLPPQQLRRANHYWRINSTPGAGYVLVVSDQLPMCHITGGGNTDLEPVVEAVLTSREFGARWERVTDRFKADMSSTKYRNREDARLSIVISRAKQPGQRLDRVQVLATATYNTDK</sequence>
<evidence type="ECO:0000256" key="1">
    <source>
        <dbReference type="SAM" id="SignalP"/>
    </source>
</evidence>
<reference evidence="2 3" key="1">
    <citation type="submission" date="2018-12" db="EMBL/GenBank/DDBJ databases">
        <title>Sphingomonas sp. HMF7854 Genome sequencing and assembly.</title>
        <authorList>
            <person name="Cha I."/>
            <person name="Kang H."/>
            <person name="Kim H."/>
            <person name="Kang J."/>
            <person name="Joh K."/>
        </authorList>
    </citation>
    <scope>NUCLEOTIDE SEQUENCE [LARGE SCALE GENOMIC DNA]</scope>
    <source>
        <strain evidence="2 3">HMF7854</strain>
    </source>
</reference>
<feature type="signal peptide" evidence="1">
    <location>
        <begin position="1"/>
        <end position="20"/>
    </location>
</feature>
<name>A0A3R9WM07_9SPHN</name>